<dbReference type="Pfam" id="PF20054">
    <property type="entry name" value="Tc-38"/>
    <property type="match status" value="1"/>
</dbReference>
<sequence>MAYRKKAPATKSLSLTQQLAKVVNLSASKTPFQVHNALALLTQMKKHDEECFASFEKRAAVQNFIPSWIIKDGDLKKNASVYTLPLPKHYIDPSDSDEVLEHRKFYHESALKDSKSPPQTKYHPRCGLTGLFFSREEVVDNLQAAAYNLNFTSPFWIHSSHPSLESKYLKVKGGSESICIGLTSSVISVEDIEPFDHSLLHHTLHSKSLASAAKDAPAGMNAISGYVSENPFFKTLPLNGLWLTHDQVLANNLKINMKKKRKPGEGPLHLAETEQWELYNADQLVVPGRLGLRQCVPQPESSGIFEKV</sequence>
<name>S9VFD4_9TRYP</name>
<dbReference type="EMBL" id="LR877147">
    <property type="protein sequence ID" value="CAD2214672.1"/>
    <property type="molecule type" value="Genomic_DNA"/>
</dbReference>
<keyword evidence="3" id="KW-1185">Reference proteome</keyword>
<proteinExistence type="predicted"/>
<accession>S9VFD4</accession>
<evidence type="ECO:0000259" key="1">
    <source>
        <dbReference type="Pfam" id="PF20054"/>
    </source>
</evidence>
<feature type="domain" description="Trypanosoma Tc-38 (p38) protein" evidence="1">
    <location>
        <begin position="132"/>
        <end position="192"/>
    </location>
</feature>
<dbReference type="OrthoDB" id="239978at2759"/>
<dbReference type="Proteomes" id="UP000515908">
    <property type="component" value="Chromosome 03"/>
</dbReference>
<dbReference type="InterPro" id="IPR045399">
    <property type="entry name" value="Tc-38"/>
</dbReference>
<gene>
    <name evidence="2" type="ORF">ADEAN_000212300</name>
</gene>
<evidence type="ECO:0000313" key="3">
    <source>
        <dbReference type="Proteomes" id="UP000515908"/>
    </source>
</evidence>
<protein>
    <recommendedName>
        <fullName evidence="1">Trypanosoma Tc-38 (p38) protein domain-containing protein</fullName>
    </recommendedName>
</protein>
<evidence type="ECO:0000313" key="2">
    <source>
        <dbReference type="EMBL" id="CAD2214672.1"/>
    </source>
</evidence>
<reference evidence="2 3" key="1">
    <citation type="submission" date="2020-08" db="EMBL/GenBank/DDBJ databases">
        <authorList>
            <person name="Newling K."/>
            <person name="Davey J."/>
            <person name="Forrester S."/>
        </authorList>
    </citation>
    <scope>NUCLEOTIDE SEQUENCE [LARGE SCALE GENOMIC DNA]</scope>
    <source>
        <strain evidence="3">Crithidia deanei Carvalho (ATCC PRA-265)</strain>
    </source>
</reference>
<organism evidence="2 3">
    <name type="scientific">Angomonas deanei</name>
    <dbReference type="NCBI Taxonomy" id="59799"/>
    <lineage>
        <taxon>Eukaryota</taxon>
        <taxon>Discoba</taxon>
        <taxon>Euglenozoa</taxon>
        <taxon>Kinetoplastea</taxon>
        <taxon>Metakinetoplastina</taxon>
        <taxon>Trypanosomatida</taxon>
        <taxon>Trypanosomatidae</taxon>
        <taxon>Strigomonadinae</taxon>
        <taxon>Angomonas</taxon>
    </lineage>
</organism>
<dbReference type="VEuPathDB" id="TriTrypDB:ADEAN_000212300"/>
<dbReference type="AlphaFoldDB" id="S9VFD4"/>